<dbReference type="Pfam" id="PF02720">
    <property type="entry name" value="DUF222"/>
    <property type="match status" value="1"/>
</dbReference>
<gene>
    <name evidence="3" type="ORF">D7003_07575</name>
</gene>
<keyword evidence="4" id="KW-1185">Reference proteome</keyword>
<evidence type="ECO:0000256" key="1">
    <source>
        <dbReference type="SAM" id="MobiDB-lite"/>
    </source>
</evidence>
<keyword evidence="3" id="KW-0378">Hydrolase</keyword>
<feature type="region of interest" description="Disordered" evidence="1">
    <location>
        <begin position="1"/>
        <end position="42"/>
    </location>
</feature>
<feature type="region of interest" description="Disordered" evidence="1">
    <location>
        <begin position="132"/>
        <end position="159"/>
    </location>
</feature>
<dbReference type="OrthoDB" id="5177627at2"/>
<dbReference type="Pfam" id="PF13391">
    <property type="entry name" value="HNH_2"/>
    <property type="match status" value="1"/>
</dbReference>
<feature type="region of interest" description="Disordered" evidence="1">
    <location>
        <begin position="431"/>
        <end position="457"/>
    </location>
</feature>
<evidence type="ECO:0000313" key="3">
    <source>
        <dbReference type="EMBL" id="RNL57153.1"/>
    </source>
</evidence>
<keyword evidence="3" id="KW-0255">Endonuclease</keyword>
<dbReference type="CDD" id="cd00085">
    <property type="entry name" value="HNHc"/>
    <property type="match status" value="1"/>
</dbReference>
<organism evidence="3 4">
    <name type="scientific">Arthrobacter oryzae</name>
    <dbReference type="NCBI Taxonomy" id="409290"/>
    <lineage>
        <taxon>Bacteria</taxon>
        <taxon>Bacillati</taxon>
        <taxon>Actinomycetota</taxon>
        <taxon>Actinomycetes</taxon>
        <taxon>Micrococcales</taxon>
        <taxon>Micrococcaceae</taxon>
        <taxon>Arthrobacter</taxon>
    </lineage>
</organism>
<dbReference type="EMBL" id="RBED01000080">
    <property type="protein sequence ID" value="RNL57153.1"/>
    <property type="molecule type" value="Genomic_DNA"/>
</dbReference>
<reference evidence="3 4" key="1">
    <citation type="submission" date="2018-10" db="EMBL/GenBank/DDBJ databases">
        <title>Genome sequencing of Arthrobacter oryzae TNB02.</title>
        <authorList>
            <person name="Cho Y.-J."/>
            <person name="Cho A."/>
            <person name="Kim O.-S."/>
        </authorList>
    </citation>
    <scope>NUCLEOTIDE SEQUENCE [LARGE SCALE GENOMIC DNA]</scope>
    <source>
        <strain evidence="3 4">TNB02</strain>
    </source>
</reference>
<name>A0A3N0C467_9MICC</name>
<keyword evidence="3" id="KW-0540">Nuclease</keyword>
<dbReference type="AlphaFoldDB" id="A0A3N0C467"/>
<dbReference type="Proteomes" id="UP000273807">
    <property type="component" value="Unassembled WGS sequence"/>
</dbReference>
<evidence type="ECO:0000313" key="4">
    <source>
        <dbReference type="Proteomes" id="UP000273807"/>
    </source>
</evidence>
<feature type="domain" description="HNH nuclease" evidence="2">
    <location>
        <begin position="513"/>
        <end position="565"/>
    </location>
</feature>
<protein>
    <submittedName>
        <fullName evidence="3">HNH endonuclease</fullName>
    </submittedName>
</protein>
<feature type="region of interest" description="Disordered" evidence="1">
    <location>
        <begin position="323"/>
        <end position="373"/>
    </location>
</feature>
<dbReference type="InterPro" id="IPR003870">
    <property type="entry name" value="DUF222"/>
</dbReference>
<dbReference type="SMART" id="SM00507">
    <property type="entry name" value="HNHc"/>
    <property type="match status" value="1"/>
</dbReference>
<dbReference type="InterPro" id="IPR003615">
    <property type="entry name" value="HNH_nuc"/>
</dbReference>
<accession>A0A3N0C467</accession>
<feature type="compositionally biased region" description="Gly residues" evidence="1">
    <location>
        <begin position="335"/>
        <end position="352"/>
    </location>
</feature>
<dbReference type="GO" id="GO:0004519">
    <property type="term" value="F:endonuclease activity"/>
    <property type="evidence" value="ECO:0007669"/>
    <property type="project" value="UniProtKB-KW"/>
</dbReference>
<sequence length="610" mass="64864">MEATGWFTQKDPDQVGPDTDCPGQCGPGQSGPDQKHQAETGRSGSRMLDAICADLGAFCNAAASDADIYSFREAADFAGRIEEISRTLDYLQLVAAKAVDRTRRQASLRPASGTGGSSASWTTGWRELPATGPDGAGILRTAPSASPAPDPPETTADDGYRNTVEFLRGRLRISAAEARRRLALSEDLLPRAIIAGHFLPVRCEKLGAAVAAAKVSSRNASIVTVALERVRGIADPGSLTRMEHALTRTAEESDPDFLTRVARRWTDAIDQDGAEPSEELLRRLQGAFIRKPRHGLHHMEIFATPDQFEHLVTVMNTAANPRVQGDAASSHTGDCDGGGGGSVGSTATGGGNQQMPTFAGGPESRNDGDDDAVELDRRSRPQKLLDGLVGACKVALTSGMLPATGGLRPQVMVTIDYRDLLSRLLTAGTPAGTGDGSAEPWGSPAASSPKAAVIRTEGDGGRLEHTGSLLFGGPVNAATVRKLACDADIIPVVLGGEGRILDIGRTSRIFPPHIRKAIAARDQGCAFPGCTIPAPWCEAHHICYWSRGGSTGTDNGTLLCSYHHHLIHKEQWAIHVRDGIPWFIPPPHIDPQQRPRRNSFFRPPTLMPAS</sequence>
<comment type="caution">
    <text evidence="3">The sequence shown here is derived from an EMBL/GenBank/DDBJ whole genome shotgun (WGS) entry which is preliminary data.</text>
</comment>
<evidence type="ECO:0000259" key="2">
    <source>
        <dbReference type="SMART" id="SM00507"/>
    </source>
</evidence>
<feature type="region of interest" description="Disordered" evidence="1">
    <location>
        <begin position="587"/>
        <end position="610"/>
    </location>
</feature>
<proteinExistence type="predicted"/>